<dbReference type="InterPro" id="IPR023393">
    <property type="entry name" value="START-like_dom_sf"/>
</dbReference>
<evidence type="ECO:0000259" key="1">
    <source>
        <dbReference type="Pfam" id="PF03364"/>
    </source>
</evidence>
<dbReference type="RefSeq" id="WP_345061986.1">
    <property type="nucleotide sequence ID" value="NZ_BAABCN010000002.1"/>
</dbReference>
<proteinExistence type="predicted"/>
<evidence type="ECO:0000313" key="3">
    <source>
        <dbReference type="Proteomes" id="UP001501803"/>
    </source>
</evidence>
<sequence length="153" mass="17306">MSVAFECRTELPTTVHQSFDLARNIDLHVDSMSRSKERAVGGVTGGLIAAGDEVSWRARHFGIPFRMTSRITSMFAPDSFVDEQVRGPFRTFRHEHTFIARDGETTMIDHVEFSAPFGILGRVAERVVLARYLRRLIEQRNQFLAAAAADHTR</sequence>
<protein>
    <recommendedName>
        <fullName evidence="1">Coenzyme Q-binding protein COQ10 START domain-containing protein</fullName>
    </recommendedName>
</protein>
<dbReference type="SUPFAM" id="SSF55961">
    <property type="entry name" value="Bet v1-like"/>
    <property type="match status" value="1"/>
</dbReference>
<comment type="caution">
    <text evidence="2">The sequence shown here is derived from an EMBL/GenBank/DDBJ whole genome shotgun (WGS) entry which is preliminary data.</text>
</comment>
<dbReference type="Proteomes" id="UP001501803">
    <property type="component" value="Unassembled WGS sequence"/>
</dbReference>
<dbReference type="Gene3D" id="3.30.530.20">
    <property type="match status" value="1"/>
</dbReference>
<organism evidence="2 3">
    <name type="scientific">Leifsonia kafniensis</name>
    <dbReference type="NCBI Taxonomy" id="475957"/>
    <lineage>
        <taxon>Bacteria</taxon>
        <taxon>Bacillati</taxon>
        <taxon>Actinomycetota</taxon>
        <taxon>Actinomycetes</taxon>
        <taxon>Micrococcales</taxon>
        <taxon>Microbacteriaceae</taxon>
        <taxon>Leifsonia</taxon>
    </lineage>
</organism>
<dbReference type="Pfam" id="PF03364">
    <property type="entry name" value="Polyketide_cyc"/>
    <property type="match status" value="1"/>
</dbReference>
<dbReference type="CDD" id="cd07820">
    <property type="entry name" value="SRPBCC_3"/>
    <property type="match status" value="1"/>
</dbReference>
<dbReference type="InterPro" id="IPR005031">
    <property type="entry name" value="COQ10_START"/>
</dbReference>
<keyword evidence="3" id="KW-1185">Reference proteome</keyword>
<reference evidence="3" key="1">
    <citation type="journal article" date="2019" name="Int. J. Syst. Evol. Microbiol.">
        <title>The Global Catalogue of Microorganisms (GCM) 10K type strain sequencing project: providing services to taxonomists for standard genome sequencing and annotation.</title>
        <authorList>
            <consortium name="The Broad Institute Genomics Platform"/>
            <consortium name="The Broad Institute Genome Sequencing Center for Infectious Disease"/>
            <person name="Wu L."/>
            <person name="Ma J."/>
        </authorList>
    </citation>
    <scope>NUCLEOTIDE SEQUENCE [LARGE SCALE GENOMIC DNA]</scope>
    <source>
        <strain evidence="3">JCM 17021</strain>
    </source>
</reference>
<gene>
    <name evidence="2" type="ORF">GCM10022381_05250</name>
</gene>
<feature type="domain" description="Coenzyme Q-binding protein COQ10 START" evidence="1">
    <location>
        <begin position="50"/>
        <end position="125"/>
    </location>
</feature>
<dbReference type="EMBL" id="BAABCN010000002">
    <property type="protein sequence ID" value="GAA3864303.1"/>
    <property type="molecule type" value="Genomic_DNA"/>
</dbReference>
<accession>A0ABP7K3G0</accession>
<name>A0ABP7K3G0_9MICO</name>
<evidence type="ECO:0000313" key="2">
    <source>
        <dbReference type="EMBL" id="GAA3864303.1"/>
    </source>
</evidence>